<evidence type="ECO:0000313" key="5">
    <source>
        <dbReference type="Proteomes" id="UP000694865"/>
    </source>
</evidence>
<evidence type="ECO:0000313" key="6">
    <source>
        <dbReference type="RefSeq" id="XP_006814376.1"/>
    </source>
</evidence>
<reference evidence="6" key="1">
    <citation type="submission" date="2025-08" db="UniProtKB">
        <authorList>
            <consortium name="RefSeq"/>
        </authorList>
    </citation>
    <scope>IDENTIFICATION</scope>
    <source>
        <tissue evidence="6">Testes</tissue>
    </source>
</reference>
<evidence type="ECO:0000256" key="2">
    <source>
        <dbReference type="ARBA" id="ARBA00034103"/>
    </source>
</evidence>
<feature type="region of interest" description="Disordered" evidence="3">
    <location>
        <begin position="1"/>
        <end position="20"/>
    </location>
</feature>
<keyword evidence="5" id="KW-1185">Reference proteome</keyword>
<dbReference type="InterPro" id="IPR000008">
    <property type="entry name" value="C2_dom"/>
</dbReference>
<comment type="subcellular location">
    <subcellularLocation>
        <location evidence="2">Synapse</location>
    </subcellularLocation>
</comment>
<evidence type="ECO:0000256" key="1">
    <source>
        <dbReference type="ARBA" id="ARBA00023018"/>
    </source>
</evidence>
<dbReference type="GeneID" id="102805377"/>
<feature type="domain" description="C2" evidence="4">
    <location>
        <begin position="7"/>
        <end position="129"/>
    </location>
</feature>
<organism evidence="5 6">
    <name type="scientific">Saccoglossus kowalevskii</name>
    <name type="common">Acorn worm</name>
    <dbReference type="NCBI Taxonomy" id="10224"/>
    <lineage>
        <taxon>Eukaryota</taxon>
        <taxon>Metazoa</taxon>
        <taxon>Hemichordata</taxon>
        <taxon>Enteropneusta</taxon>
        <taxon>Harrimaniidae</taxon>
        <taxon>Saccoglossus</taxon>
    </lineage>
</organism>
<evidence type="ECO:0000256" key="3">
    <source>
        <dbReference type="SAM" id="MobiDB-lite"/>
    </source>
</evidence>
<dbReference type="Gene3D" id="2.60.40.150">
    <property type="entry name" value="C2 domain"/>
    <property type="match status" value="1"/>
</dbReference>
<dbReference type="SUPFAM" id="SSF49562">
    <property type="entry name" value="C2 domain (Calcium/lipid-binding domain, CaLB)"/>
    <property type="match status" value="1"/>
</dbReference>
<accession>A0ABM0M2Y5</accession>
<gene>
    <name evidence="6" type="primary">LOC102805377</name>
</gene>
<dbReference type="PANTHER" id="PTHR12157:SF21">
    <property type="entry name" value="RAB3 INTERACTING MOLECULE, ISOFORM F"/>
    <property type="match status" value="1"/>
</dbReference>
<protein>
    <submittedName>
        <fullName evidence="6">Regulating synaptic membrane exocytosis protein 4-like</fullName>
    </submittedName>
</protein>
<dbReference type="Pfam" id="PF00168">
    <property type="entry name" value="C2"/>
    <property type="match status" value="1"/>
</dbReference>
<dbReference type="SMART" id="SM00239">
    <property type="entry name" value="C2"/>
    <property type="match status" value="1"/>
</dbReference>
<name>A0ABM0M2Y5_SACKO</name>
<dbReference type="InterPro" id="IPR035892">
    <property type="entry name" value="C2_domain_sf"/>
</dbReference>
<keyword evidence="1" id="KW-0770">Synapse</keyword>
<feature type="compositionally biased region" description="Polar residues" evidence="3">
    <location>
        <begin position="1"/>
        <end position="10"/>
    </location>
</feature>
<proteinExistence type="predicted"/>
<dbReference type="PROSITE" id="PS50004">
    <property type="entry name" value="C2"/>
    <property type="match status" value="1"/>
</dbReference>
<dbReference type="InterPro" id="IPR039032">
    <property type="entry name" value="Rim-like"/>
</dbReference>
<dbReference type="RefSeq" id="XP_006814376.1">
    <property type="nucleotide sequence ID" value="XM_006814313.1"/>
</dbReference>
<sequence length="135" mass="15713">MTSLQPSFVPSQPGPTDNDIDMGDVQLQVYTENGRICVAVVKARACYLKLYLMDDSKCISKKKTRLSRRSLEPVFQQKFEFKKKFKGRQLEVKIWGNYERMDRKMFFGMCKIDLNILDLTCGDTEPAWYKLSPLL</sequence>
<dbReference type="PANTHER" id="PTHR12157">
    <property type="entry name" value="REGULATING SYNAPTIC MEMBRANE EXOCYTOSIS PROTEIN"/>
    <property type="match status" value="1"/>
</dbReference>
<evidence type="ECO:0000259" key="4">
    <source>
        <dbReference type="PROSITE" id="PS50004"/>
    </source>
</evidence>
<dbReference type="Proteomes" id="UP000694865">
    <property type="component" value="Unplaced"/>
</dbReference>